<dbReference type="Pfam" id="PF17853">
    <property type="entry name" value="GGDEF_2"/>
    <property type="match status" value="1"/>
</dbReference>
<name>A0A1H7NYA6_9ACTN</name>
<comment type="similarity">
    <text evidence="1">Belongs to the CdaR family.</text>
</comment>
<proteinExistence type="inferred from homology"/>
<dbReference type="AlphaFoldDB" id="A0A1H7NYA6"/>
<protein>
    <submittedName>
        <fullName evidence="4">PucR C-terminal helix-turn-helix domain-containing protein</fullName>
    </submittedName>
</protein>
<sequence>MAVPLHHLVGQAGEDLLEVLEGPDAVEVGEVAVHDPLEGVPPAPGALVLLVGLDPAAPEAARAVRGLAGAAAAVVGPCPDAAREPLAEAARAAGVTLLGLRWPLAWTHLYTLLADIATADEARREASGDVGGVPPGDLPALADAIAGALGRPAVIVDAQWRLLAYSAVDGRQADELQRETILNRAVPEEEALPAARRLLLADGRARRFGSRVGVGIRVGAEPRGMLWISEAAGRLPDDRLALLEEYARLAAAHLGQARAVRRRHAELAEIALEGGADAGDACAELGLDPRAGLTVVAVGALGPPGEVPGGVLLDGVAAYLDAYRRPAACVLRGDTVHCLLGGRAREIAADAVRRAGGRRALAAGVGDRVVSAAELPRSSRQAALVLDVLTADPRGPRVADVGEVRARAALAEVRHLLADHPELLAHETAAEEWVLAWLEAHGDYRAAAARLGVHPNTLRYRVRRLAEDGVDLGDPDVRLALWVRLRLVR</sequence>
<evidence type="ECO:0000256" key="1">
    <source>
        <dbReference type="ARBA" id="ARBA00006754"/>
    </source>
</evidence>
<dbReference type="STRING" id="46177.SAMN05660976_02205"/>
<evidence type="ECO:0000259" key="2">
    <source>
        <dbReference type="Pfam" id="PF13556"/>
    </source>
</evidence>
<dbReference type="PANTHER" id="PTHR33744:SF17">
    <property type="entry name" value="CONSERVED PROTEIN"/>
    <property type="match status" value="1"/>
</dbReference>
<dbReference type="Proteomes" id="UP000198953">
    <property type="component" value="Unassembled WGS sequence"/>
</dbReference>
<dbReference type="InterPro" id="IPR051448">
    <property type="entry name" value="CdaR-like_regulators"/>
</dbReference>
<dbReference type="PANTHER" id="PTHR33744">
    <property type="entry name" value="CARBOHYDRATE DIACID REGULATOR"/>
    <property type="match status" value="1"/>
</dbReference>
<organism evidence="4 5">
    <name type="scientific">Nonomuraea pusilla</name>
    <dbReference type="NCBI Taxonomy" id="46177"/>
    <lineage>
        <taxon>Bacteria</taxon>
        <taxon>Bacillati</taxon>
        <taxon>Actinomycetota</taxon>
        <taxon>Actinomycetes</taxon>
        <taxon>Streptosporangiales</taxon>
        <taxon>Streptosporangiaceae</taxon>
        <taxon>Nonomuraea</taxon>
    </lineage>
</organism>
<feature type="domain" description="CdaR GGDEF-like" evidence="3">
    <location>
        <begin position="277"/>
        <end position="388"/>
    </location>
</feature>
<dbReference type="InterPro" id="IPR025736">
    <property type="entry name" value="PucR_C-HTH_dom"/>
</dbReference>
<dbReference type="Pfam" id="PF13556">
    <property type="entry name" value="HTH_30"/>
    <property type="match status" value="1"/>
</dbReference>
<dbReference type="InterPro" id="IPR042070">
    <property type="entry name" value="PucR_C-HTH_sf"/>
</dbReference>
<dbReference type="InterPro" id="IPR041522">
    <property type="entry name" value="CdaR_GGDEF"/>
</dbReference>
<evidence type="ECO:0000313" key="4">
    <source>
        <dbReference type="EMBL" id="SEL28366.1"/>
    </source>
</evidence>
<feature type="domain" description="PucR C-terminal helix-turn-helix" evidence="2">
    <location>
        <begin position="434"/>
        <end position="486"/>
    </location>
</feature>
<dbReference type="RefSeq" id="WP_091099980.1">
    <property type="nucleotide sequence ID" value="NZ_FOBF01000004.1"/>
</dbReference>
<accession>A0A1H7NYA6</accession>
<keyword evidence="5" id="KW-1185">Reference proteome</keyword>
<evidence type="ECO:0000259" key="3">
    <source>
        <dbReference type="Pfam" id="PF17853"/>
    </source>
</evidence>
<gene>
    <name evidence="4" type="ORF">SAMN05660976_02205</name>
</gene>
<dbReference type="Gene3D" id="1.10.10.2840">
    <property type="entry name" value="PucR C-terminal helix-turn-helix domain"/>
    <property type="match status" value="1"/>
</dbReference>
<evidence type="ECO:0000313" key="5">
    <source>
        <dbReference type="Proteomes" id="UP000198953"/>
    </source>
</evidence>
<dbReference type="EMBL" id="FOBF01000004">
    <property type="protein sequence ID" value="SEL28366.1"/>
    <property type="molecule type" value="Genomic_DNA"/>
</dbReference>
<reference evidence="4 5" key="1">
    <citation type="submission" date="2016-10" db="EMBL/GenBank/DDBJ databases">
        <authorList>
            <person name="de Groot N.N."/>
        </authorList>
    </citation>
    <scope>NUCLEOTIDE SEQUENCE [LARGE SCALE GENOMIC DNA]</scope>
    <source>
        <strain evidence="4 5">DSM 43357</strain>
    </source>
</reference>